<dbReference type="InterPro" id="IPR017941">
    <property type="entry name" value="Rieske_2Fe-2S"/>
</dbReference>
<protein>
    <submittedName>
        <fullName evidence="8">(2Fe-2S) ferredoxin</fullName>
    </submittedName>
</protein>
<gene>
    <name evidence="8" type="ORF">RSO01_67460</name>
</gene>
<dbReference type="PANTHER" id="PTHR13847">
    <property type="entry name" value="SARCOSINE DEHYDROGENASE-RELATED"/>
    <property type="match status" value="1"/>
</dbReference>
<dbReference type="PANTHER" id="PTHR13847:SF281">
    <property type="entry name" value="FAD DEPENDENT OXIDOREDUCTASE DOMAIN-CONTAINING PROTEIN"/>
    <property type="match status" value="1"/>
</dbReference>
<evidence type="ECO:0000259" key="7">
    <source>
        <dbReference type="PROSITE" id="PS51296"/>
    </source>
</evidence>
<feature type="domain" description="Rieske" evidence="7">
    <location>
        <begin position="426"/>
        <end position="520"/>
    </location>
</feature>
<keyword evidence="9" id="KW-1185">Reference proteome</keyword>
<dbReference type="RefSeq" id="WP_147154955.1">
    <property type="nucleotide sequence ID" value="NZ_BKAJ01000134.1"/>
</dbReference>
<dbReference type="InterPro" id="IPR038010">
    <property type="entry name" value="YhfW_C"/>
</dbReference>
<dbReference type="PRINTS" id="PR00162">
    <property type="entry name" value="RIESKE"/>
</dbReference>
<keyword evidence="2" id="KW-0479">Metal-binding</keyword>
<dbReference type="GO" id="GO:0051537">
    <property type="term" value="F:2 iron, 2 sulfur cluster binding"/>
    <property type="evidence" value="ECO:0007669"/>
    <property type="project" value="UniProtKB-KW"/>
</dbReference>
<keyword evidence="6" id="KW-1015">Disulfide bond</keyword>
<accession>A0A512NKV7</accession>
<proteinExistence type="predicted"/>
<organism evidence="8 9">
    <name type="scientific">Reyranella soli</name>
    <dbReference type="NCBI Taxonomy" id="1230389"/>
    <lineage>
        <taxon>Bacteria</taxon>
        <taxon>Pseudomonadati</taxon>
        <taxon>Pseudomonadota</taxon>
        <taxon>Alphaproteobacteria</taxon>
        <taxon>Hyphomicrobiales</taxon>
        <taxon>Reyranellaceae</taxon>
        <taxon>Reyranella</taxon>
    </lineage>
</organism>
<evidence type="ECO:0000256" key="4">
    <source>
        <dbReference type="ARBA" id="ARBA00023004"/>
    </source>
</evidence>
<evidence type="ECO:0000256" key="5">
    <source>
        <dbReference type="ARBA" id="ARBA00023014"/>
    </source>
</evidence>
<evidence type="ECO:0000256" key="1">
    <source>
        <dbReference type="ARBA" id="ARBA00022714"/>
    </source>
</evidence>
<dbReference type="InterPro" id="IPR005805">
    <property type="entry name" value="Rieske_Fe-S_prot_C"/>
</dbReference>
<dbReference type="Gene3D" id="2.102.10.10">
    <property type="entry name" value="Rieske [2Fe-2S] iron-sulphur domain"/>
    <property type="match status" value="1"/>
</dbReference>
<dbReference type="InterPro" id="IPR036922">
    <property type="entry name" value="Rieske_2Fe-2S_sf"/>
</dbReference>
<dbReference type="InterPro" id="IPR036188">
    <property type="entry name" value="FAD/NAD-bd_sf"/>
</dbReference>
<dbReference type="Pfam" id="PF00355">
    <property type="entry name" value="Rieske"/>
    <property type="match status" value="1"/>
</dbReference>
<comment type="caution">
    <text evidence="8">The sequence shown here is derived from an EMBL/GenBank/DDBJ whole genome shotgun (WGS) entry which is preliminary data.</text>
</comment>
<dbReference type="Pfam" id="PF01266">
    <property type="entry name" value="DAO"/>
    <property type="match status" value="1"/>
</dbReference>
<keyword evidence="4" id="KW-0408">Iron</keyword>
<dbReference type="GO" id="GO:0005737">
    <property type="term" value="C:cytoplasm"/>
    <property type="evidence" value="ECO:0007669"/>
    <property type="project" value="TreeGrafter"/>
</dbReference>
<sequence length="520" mass="56314">MNARDEATRSLWMRVEVLPDASAAEGALTADTVIVGSGIAGLSAAYELAAAGQKVIVVDRGSIAGGMTSRTTAHLAPICDDTISSLIDLRGEEMARLFQQSQEAAVDRIEAIVDELGIDCAFRRLDGFLFPAEGMKREEAKKQLDKELEAAHKAGAAAEHAKGVPFVAFKTAPALRYPRQATFHPLKYLQAVARVVVDNRGRLFANSPVVRIEASSQGVEVHTQNGARIAASHAIVATNSPINKRVELHSKMAPYRTYAMAFSIARDTLPDALYWDMADPYHYVRLHPGSGEGDYLIVGGEDHKSGEADDGDERFGRLEAWIRKLVPELGKEAHRWSGQVMTTLDHCGYIGRDPDEERVFVVTGDSGQGITHGALAGLLLRNLIVSGSSPWESVYDPSRKSAKAIGTYISENVTAIKNFAEYLLPSELKSVEALQPGEGGILIHGLKRLAACRERDGTLHVRSGVCTHLGCHVNWNSTEQCWDCPCHGSQFAPDGAVLNGPALSPLETAEAPVERKRRHG</sequence>
<dbReference type="Gene3D" id="3.30.9.10">
    <property type="entry name" value="D-Amino Acid Oxidase, subunit A, domain 2"/>
    <property type="match status" value="1"/>
</dbReference>
<dbReference type="Proteomes" id="UP000321058">
    <property type="component" value="Unassembled WGS sequence"/>
</dbReference>
<evidence type="ECO:0000313" key="8">
    <source>
        <dbReference type="EMBL" id="GEP59580.1"/>
    </source>
</evidence>
<dbReference type="GO" id="GO:0016491">
    <property type="term" value="F:oxidoreductase activity"/>
    <property type="evidence" value="ECO:0007669"/>
    <property type="project" value="UniProtKB-KW"/>
</dbReference>
<evidence type="ECO:0000256" key="3">
    <source>
        <dbReference type="ARBA" id="ARBA00023002"/>
    </source>
</evidence>
<dbReference type="FunFam" id="2.102.10.10:FF:000014">
    <property type="entry name" value="Oxidoreductase, FAD dependent"/>
    <property type="match status" value="1"/>
</dbReference>
<dbReference type="SUPFAM" id="SSF51905">
    <property type="entry name" value="FAD/NAD(P)-binding domain"/>
    <property type="match status" value="1"/>
</dbReference>
<dbReference type="OrthoDB" id="311718at2"/>
<keyword evidence="5" id="KW-0411">Iron-sulfur</keyword>
<dbReference type="CDD" id="cd03477">
    <property type="entry name" value="Rieske_YhfW_C"/>
    <property type="match status" value="1"/>
</dbReference>
<evidence type="ECO:0000313" key="9">
    <source>
        <dbReference type="Proteomes" id="UP000321058"/>
    </source>
</evidence>
<keyword evidence="3" id="KW-0560">Oxidoreductase</keyword>
<dbReference type="EMBL" id="BKAJ01000134">
    <property type="protein sequence ID" value="GEP59580.1"/>
    <property type="molecule type" value="Genomic_DNA"/>
</dbReference>
<dbReference type="GO" id="GO:0016020">
    <property type="term" value="C:membrane"/>
    <property type="evidence" value="ECO:0007669"/>
    <property type="project" value="InterPro"/>
</dbReference>
<name>A0A512NKV7_9HYPH</name>
<reference evidence="8 9" key="1">
    <citation type="submission" date="2019-07" db="EMBL/GenBank/DDBJ databases">
        <title>Whole genome shotgun sequence of Reyranella soli NBRC 108950.</title>
        <authorList>
            <person name="Hosoyama A."/>
            <person name="Uohara A."/>
            <person name="Ohji S."/>
            <person name="Ichikawa N."/>
        </authorList>
    </citation>
    <scope>NUCLEOTIDE SEQUENCE [LARGE SCALE GENOMIC DNA]</scope>
    <source>
        <strain evidence="8 9">NBRC 108950</strain>
    </source>
</reference>
<dbReference type="GO" id="GO:0046872">
    <property type="term" value="F:metal ion binding"/>
    <property type="evidence" value="ECO:0007669"/>
    <property type="project" value="UniProtKB-KW"/>
</dbReference>
<dbReference type="Gene3D" id="3.50.50.60">
    <property type="entry name" value="FAD/NAD(P)-binding domain"/>
    <property type="match status" value="1"/>
</dbReference>
<dbReference type="AlphaFoldDB" id="A0A512NKV7"/>
<keyword evidence="1" id="KW-0001">2Fe-2S</keyword>
<dbReference type="SUPFAM" id="SSF50022">
    <property type="entry name" value="ISP domain"/>
    <property type="match status" value="1"/>
</dbReference>
<dbReference type="InterPro" id="IPR006076">
    <property type="entry name" value="FAD-dep_OxRdtase"/>
</dbReference>
<dbReference type="PROSITE" id="PS51296">
    <property type="entry name" value="RIESKE"/>
    <property type="match status" value="1"/>
</dbReference>
<evidence type="ECO:0000256" key="2">
    <source>
        <dbReference type="ARBA" id="ARBA00022723"/>
    </source>
</evidence>
<evidence type="ECO:0000256" key="6">
    <source>
        <dbReference type="ARBA" id="ARBA00023157"/>
    </source>
</evidence>